<dbReference type="EMBL" id="JAKIXB020000018">
    <property type="protein sequence ID" value="KAL1600351.1"/>
    <property type="molecule type" value="Genomic_DNA"/>
</dbReference>
<keyword evidence="2" id="KW-1185">Reference proteome</keyword>
<proteinExistence type="predicted"/>
<name>A0ABR3R7E9_9PLEO</name>
<reference evidence="1 2" key="1">
    <citation type="submission" date="2024-02" db="EMBL/GenBank/DDBJ databases">
        <title>De novo assembly and annotation of 12 fungi associated with fruit tree decline syndrome in Ontario, Canada.</title>
        <authorList>
            <person name="Sulman M."/>
            <person name="Ellouze W."/>
            <person name="Ilyukhin E."/>
        </authorList>
    </citation>
    <scope>NUCLEOTIDE SEQUENCE [LARGE SCALE GENOMIC DNA]</scope>
    <source>
        <strain evidence="1 2">M97-236</strain>
    </source>
</reference>
<protein>
    <recommendedName>
        <fullName evidence="3">BTB domain-containing protein</fullName>
    </recommendedName>
</protein>
<comment type="caution">
    <text evidence="1">The sequence shown here is derived from an EMBL/GenBank/DDBJ whole genome shotgun (WGS) entry which is preliminary data.</text>
</comment>
<dbReference type="Proteomes" id="UP001521222">
    <property type="component" value="Unassembled WGS sequence"/>
</dbReference>
<evidence type="ECO:0000313" key="1">
    <source>
        <dbReference type="EMBL" id="KAL1600351.1"/>
    </source>
</evidence>
<sequence length="249" mass="29609">MIMMASLNPRTLHLPIDDEVEYIIINHYGDLLLTLHDPYTVNSPKYPCTFLFQVSSKVLCLTSHYFHQAFQHEWLETTLQADEKYHFSCTGFDAEAMYVLLLTLHKEALYRSDYDYRVTLSLPSEVPLDTLMGMVQIMDYWQTLPASQILQHTSERWFEQFQFKSSRVWNDWDLPDEYGSEIMMWWCLAENFDPVSKNGMSLRDAVERVIFKNAKGPIEGFGWPIRKQQLEELEYWRDWNASYAWELEN</sequence>
<gene>
    <name evidence="1" type="ORF">SLS59_005978</name>
</gene>
<evidence type="ECO:0000313" key="2">
    <source>
        <dbReference type="Proteomes" id="UP001521222"/>
    </source>
</evidence>
<evidence type="ECO:0008006" key="3">
    <source>
        <dbReference type="Google" id="ProtNLM"/>
    </source>
</evidence>
<organism evidence="1 2">
    <name type="scientific">Nothophoma quercina</name>
    <dbReference type="NCBI Taxonomy" id="749835"/>
    <lineage>
        <taxon>Eukaryota</taxon>
        <taxon>Fungi</taxon>
        <taxon>Dikarya</taxon>
        <taxon>Ascomycota</taxon>
        <taxon>Pezizomycotina</taxon>
        <taxon>Dothideomycetes</taxon>
        <taxon>Pleosporomycetidae</taxon>
        <taxon>Pleosporales</taxon>
        <taxon>Pleosporineae</taxon>
        <taxon>Didymellaceae</taxon>
        <taxon>Nothophoma</taxon>
    </lineage>
</organism>
<accession>A0ABR3R7E9</accession>